<protein>
    <submittedName>
        <fullName evidence="1">Uncharacterized protein</fullName>
    </submittedName>
</protein>
<accession>A0A0A9CND2</accession>
<evidence type="ECO:0000313" key="1">
    <source>
        <dbReference type="EMBL" id="JAD73012.1"/>
    </source>
</evidence>
<dbReference type="EMBL" id="GBRH01224883">
    <property type="protein sequence ID" value="JAD73012.1"/>
    <property type="molecule type" value="Transcribed_RNA"/>
</dbReference>
<proteinExistence type="predicted"/>
<dbReference type="AlphaFoldDB" id="A0A0A9CND2"/>
<sequence>MIACMHAEINGKNGSINQPRSNHPCAVVKL</sequence>
<reference evidence="1" key="1">
    <citation type="submission" date="2014-09" db="EMBL/GenBank/DDBJ databases">
        <authorList>
            <person name="Magalhaes I.L.F."/>
            <person name="Oliveira U."/>
            <person name="Santos F.R."/>
            <person name="Vidigal T.H.D.A."/>
            <person name="Brescovit A.D."/>
            <person name="Santos A.J."/>
        </authorList>
    </citation>
    <scope>NUCLEOTIDE SEQUENCE</scope>
    <source>
        <tissue evidence="1">Shoot tissue taken approximately 20 cm above the soil surface</tissue>
    </source>
</reference>
<organism evidence="1">
    <name type="scientific">Arundo donax</name>
    <name type="common">Giant reed</name>
    <name type="synonym">Donax arundinaceus</name>
    <dbReference type="NCBI Taxonomy" id="35708"/>
    <lineage>
        <taxon>Eukaryota</taxon>
        <taxon>Viridiplantae</taxon>
        <taxon>Streptophyta</taxon>
        <taxon>Embryophyta</taxon>
        <taxon>Tracheophyta</taxon>
        <taxon>Spermatophyta</taxon>
        <taxon>Magnoliopsida</taxon>
        <taxon>Liliopsida</taxon>
        <taxon>Poales</taxon>
        <taxon>Poaceae</taxon>
        <taxon>PACMAD clade</taxon>
        <taxon>Arundinoideae</taxon>
        <taxon>Arundineae</taxon>
        <taxon>Arundo</taxon>
    </lineage>
</organism>
<name>A0A0A9CND2_ARUDO</name>
<reference evidence="1" key="2">
    <citation type="journal article" date="2015" name="Data Brief">
        <title>Shoot transcriptome of the giant reed, Arundo donax.</title>
        <authorList>
            <person name="Barrero R.A."/>
            <person name="Guerrero F.D."/>
            <person name="Moolhuijzen P."/>
            <person name="Goolsby J.A."/>
            <person name="Tidwell J."/>
            <person name="Bellgard S.E."/>
            <person name="Bellgard M.I."/>
        </authorList>
    </citation>
    <scope>NUCLEOTIDE SEQUENCE</scope>
    <source>
        <tissue evidence="1">Shoot tissue taken approximately 20 cm above the soil surface</tissue>
    </source>
</reference>